<dbReference type="CDD" id="cd22926">
    <property type="entry name" value="HFD_SPT3"/>
    <property type="match status" value="1"/>
</dbReference>
<dbReference type="RefSeq" id="XP_003662417.1">
    <property type="nucleotide sequence ID" value="XM_003662369.1"/>
</dbReference>
<comment type="similarity">
    <text evidence="5">Belongs to the SPT3 family.</text>
</comment>
<dbReference type="VEuPathDB" id="FungiDB:MYCTH_2117721"/>
<dbReference type="GeneID" id="11512516"/>
<protein>
    <submittedName>
        <fullName evidence="7">Uncharacterized protein</fullName>
    </submittedName>
</protein>
<evidence type="ECO:0000256" key="3">
    <source>
        <dbReference type="ARBA" id="ARBA00023163"/>
    </source>
</evidence>
<organism evidence="7 8">
    <name type="scientific">Thermothelomyces thermophilus (strain ATCC 42464 / BCRC 31852 / DSM 1799)</name>
    <name type="common">Sporotrichum thermophile</name>
    <dbReference type="NCBI Taxonomy" id="573729"/>
    <lineage>
        <taxon>Eukaryota</taxon>
        <taxon>Fungi</taxon>
        <taxon>Dikarya</taxon>
        <taxon>Ascomycota</taxon>
        <taxon>Pezizomycotina</taxon>
        <taxon>Sordariomycetes</taxon>
        <taxon>Sordariomycetidae</taxon>
        <taxon>Sordariales</taxon>
        <taxon>Chaetomiaceae</taxon>
        <taxon>Thermothelomyces</taxon>
    </lineage>
</organism>
<dbReference type="Proteomes" id="UP000007322">
    <property type="component" value="Chromosome 2"/>
</dbReference>
<keyword evidence="2" id="KW-0805">Transcription regulation</keyword>
<dbReference type="AlphaFoldDB" id="G2Q980"/>
<dbReference type="PANTHER" id="PTHR11380">
    <property type="entry name" value="TRANSCRIPTION INITIATION FACTOR TFIID/SUPT3-RELATED"/>
    <property type="match status" value="1"/>
</dbReference>
<dbReference type="OMA" id="ALMPWDE"/>
<dbReference type="InterPro" id="IPR009072">
    <property type="entry name" value="Histone-fold"/>
</dbReference>
<dbReference type="GO" id="GO:0000124">
    <property type="term" value="C:SAGA complex"/>
    <property type="evidence" value="ECO:0007669"/>
    <property type="project" value="TreeGrafter"/>
</dbReference>
<dbReference type="GO" id="GO:0046982">
    <property type="term" value="F:protein heterodimerization activity"/>
    <property type="evidence" value="ECO:0007669"/>
    <property type="project" value="InterPro"/>
</dbReference>
<dbReference type="HOGENOM" id="CLU_038706_1_1_1"/>
<keyword evidence="8" id="KW-1185">Reference proteome</keyword>
<name>G2Q980_THET4</name>
<dbReference type="SUPFAM" id="SSF47113">
    <property type="entry name" value="Histone-fold"/>
    <property type="match status" value="1"/>
</dbReference>
<feature type="compositionally biased region" description="Low complexity" evidence="6">
    <location>
        <begin position="134"/>
        <end position="143"/>
    </location>
</feature>
<reference evidence="7 8" key="1">
    <citation type="journal article" date="2011" name="Nat. Biotechnol.">
        <title>Comparative genomic analysis of the thermophilic biomass-degrading fungi Myceliophthora thermophila and Thielavia terrestris.</title>
        <authorList>
            <person name="Berka R.M."/>
            <person name="Grigoriev I.V."/>
            <person name="Otillar R."/>
            <person name="Salamov A."/>
            <person name="Grimwood J."/>
            <person name="Reid I."/>
            <person name="Ishmael N."/>
            <person name="John T."/>
            <person name="Darmond C."/>
            <person name="Moisan M.-C."/>
            <person name="Henrissat B."/>
            <person name="Coutinho P.M."/>
            <person name="Lombard V."/>
            <person name="Natvig D.O."/>
            <person name="Lindquist E."/>
            <person name="Schmutz J."/>
            <person name="Lucas S."/>
            <person name="Harris P."/>
            <person name="Powlowski J."/>
            <person name="Bellemare A."/>
            <person name="Taylor D."/>
            <person name="Butler G."/>
            <person name="de Vries R.P."/>
            <person name="Allijn I.E."/>
            <person name="van den Brink J."/>
            <person name="Ushinsky S."/>
            <person name="Storms R."/>
            <person name="Powell A.J."/>
            <person name="Paulsen I.T."/>
            <person name="Elbourne L.D.H."/>
            <person name="Baker S.E."/>
            <person name="Magnuson J."/>
            <person name="LaBoissiere S."/>
            <person name="Clutterbuck A.J."/>
            <person name="Martinez D."/>
            <person name="Wogulis M."/>
            <person name="de Leon A.L."/>
            <person name="Rey M.W."/>
            <person name="Tsang A."/>
        </authorList>
    </citation>
    <scope>NUCLEOTIDE SEQUENCE [LARGE SCALE GENOMIC DNA]</scope>
    <source>
        <strain evidence="8">ATCC 42464 / BCRC 31852 / DSM 1799</strain>
    </source>
</reference>
<gene>
    <name evidence="7" type="ORF">MYCTH_2117721</name>
</gene>
<dbReference type="KEGG" id="mtm:MYCTH_2117721"/>
<dbReference type="EMBL" id="CP003003">
    <property type="protein sequence ID" value="AEO57172.1"/>
    <property type="molecule type" value="Genomic_DNA"/>
</dbReference>
<dbReference type="Pfam" id="PF02269">
    <property type="entry name" value="TFIID-18kDa"/>
    <property type="match status" value="1"/>
</dbReference>
<feature type="region of interest" description="Disordered" evidence="6">
    <location>
        <begin position="232"/>
        <end position="257"/>
    </location>
</feature>
<evidence type="ECO:0000313" key="7">
    <source>
        <dbReference type="EMBL" id="AEO57172.1"/>
    </source>
</evidence>
<feature type="region of interest" description="Disordered" evidence="6">
    <location>
        <begin position="129"/>
        <end position="148"/>
    </location>
</feature>
<sequence>MYVAGERGKPSVETTTMMEKIVRDQVINALVVARDLATRRGQTKMTTNDVLFQVRHDPERLARLQSYMRWKDIRKRARIRAEETTNLVTDVAEPPPPLLLPPWSLLSMFPHASDIPSVIAAASFIDQDDDDEANNNNNNNNNNNKREPLLARLARHDEHTRRMTADEYRAWSDCRTASFTYRRKRAFAEWCGRGAAVDDDDNDDDDVLEIVGFLAREWVQTLTERALAVKKKEEEEELRRRRRRMRDAPRGASAVRPGDVRRAFEMLQTAPKRCTAMMNGTRLRPPKMMRLRMF</sequence>
<evidence type="ECO:0000313" key="8">
    <source>
        <dbReference type="Proteomes" id="UP000007322"/>
    </source>
</evidence>
<evidence type="ECO:0000256" key="2">
    <source>
        <dbReference type="ARBA" id="ARBA00023015"/>
    </source>
</evidence>
<accession>G2Q980</accession>
<evidence type="ECO:0000256" key="5">
    <source>
        <dbReference type="ARBA" id="ARBA00061274"/>
    </source>
</evidence>
<dbReference type="eggNOG" id="KOG3902">
    <property type="taxonomic scope" value="Eukaryota"/>
</dbReference>
<keyword evidence="3" id="KW-0804">Transcription</keyword>
<proteinExistence type="inferred from homology"/>
<evidence type="ECO:0000256" key="1">
    <source>
        <dbReference type="ARBA" id="ARBA00004123"/>
    </source>
</evidence>
<dbReference type="InterPro" id="IPR003195">
    <property type="entry name" value="TFIID_TAF13"/>
</dbReference>
<dbReference type="InParanoid" id="G2Q980"/>
<evidence type="ECO:0000256" key="6">
    <source>
        <dbReference type="SAM" id="MobiDB-lite"/>
    </source>
</evidence>
<dbReference type="OrthoDB" id="66982at2759"/>
<dbReference type="STRING" id="573729.G2Q980"/>
<evidence type="ECO:0000256" key="4">
    <source>
        <dbReference type="ARBA" id="ARBA00023242"/>
    </source>
</evidence>
<dbReference type="GO" id="GO:0003712">
    <property type="term" value="F:transcription coregulator activity"/>
    <property type="evidence" value="ECO:0007669"/>
    <property type="project" value="TreeGrafter"/>
</dbReference>
<dbReference type="GO" id="GO:0005634">
    <property type="term" value="C:nucleus"/>
    <property type="evidence" value="ECO:0007669"/>
    <property type="project" value="UniProtKB-SubCell"/>
</dbReference>
<comment type="subcellular location">
    <subcellularLocation>
        <location evidence="1">Nucleus</location>
    </subcellularLocation>
</comment>
<dbReference type="PANTHER" id="PTHR11380:SF16">
    <property type="entry name" value="TRANSCRIPTION INITIATION PROTEIN SPT3 HOMOLOG"/>
    <property type="match status" value="1"/>
</dbReference>
<keyword evidence="4" id="KW-0539">Nucleus</keyword>
<dbReference type="GO" id="GO:0006366">
    <property type="term" value="P:transcription by RNA polymerase II"/>
    <property type="evidence" value="ECO:0007669"/>
    <property type="project" value="InterPro"/>
</dbReference>